<dbReference type="InterPro" id="IPR036318">
    <property type="entry name" value="FAD-bd_PCMH-like_sf"/>
</dbReference>
<gene>
    <name evidence="7" type="ORF">K9S39_19275</name>
</gene>
<dbReference type="InterPro" id="IPR004113">
    <property type="entry name" value="FAD-bd_oxidored_4_C"/>
</dbReference>
<dbReference type="PANTHER" id="PTHR11748:SF119">
    <property type="entry name" value="D-2-HYDROXYGLUTARATE DEHYDROGENASE"/>
    <property type="match status" value="1"/>
</dbReference>
<keyword evidence="3" id="KW-0274">FAD</keyword>
<dbReference type="Pfam" id="PF01565">
    <property type="entry name" value="FAD_binding_4"/>
    <property type="match status" value="1"/>
</dbReference>
<dbReference type="SUPFAM" id="SSF46548">
    <property type="entry name" value="alpha-helical ferredoxin"/>
    <property type="match status" value="1"/>
</dbReference>
<keyword evidence="4" id="KW-0560">Oxidoreductase</keyword>
<reference evidence="7" key="1">
    <citation type="submission" date="2021-10" db="EMBL/GenBank/DDBJ databases">
        <title>Streptomyces nigrumlapis sp.nov.,an antimicrobial producing actinobacterium isolated from Black Gobi rocks.</title>
        <authorList>
            <person name="Wen Y."/>
            <person name="Zhang W."/>
            <person name="Liu X.G."/>
        </authorList>
    </citation>
    <scope>NUCLEOTIDE SEQUENCE</scope>
    <source>
        <strain evidence="7">ST13-2-2</strain>
    </source>
</reference>
<evidence type="ECO:0000256" key="4">
    <source>
        <dbReference type="ARBA" id="ARBA00023002"/>
    </source>
</evidence>
<evidence type="ECO:0000313" key="7">
    <source>
        <dbReference type="EMBL" id="UQA93719.1"/>
    </source>
</evidence>
<dbReference type="InterPro" id="IPR017896">
    <property type="entry name" value="4Fe4S_Fe-S-bd"/>
</dbReference>
<dbReference type="InterPro" id="IPR004017">
    <property type="entry name" value="Cys_rich_dom"/>
</dbReference>
<dbReference type="Pfam" id="PF13183">
    <property type="entry name" value="Fer4_8"/>
    <property type="match status" value="1"/>
</dbReference>
<evidence type="ECO:0000256" key="3">
    <source>
        <dbReference type="ARBA" id="ARBA00022827"/>
    </source>
</evidence>
<feature type="region of interest" description="Disordered" evidence="5">
    <location>
        <begin position="934"/>
        <end position="963"/>
    </location>
</feature>
<evidence type="ECO:0000256" key="1">
    <source>
        <dbReference type="ARBA" id="ARBA00001974"/>
    </source>
</evidence>
<dbReference type="SUPFAM" id="SSF55103">
    <property type="entry name" value="FAD-linked oxidases, C-terminal domain"/>
    <property type="match status" value="1"/>
</dbReference>
<feature type="domain" description="FAD-binding PCMH-type" evidence="6">
    <location>
        <begin position="32"/>
        <end position="249"/>
    </location>
</feature>
<accession>A0ABY4MAA3</accession>
<dbReference type="PROSITE" id="PS51387">
    <property type="entry name" value="FAD_PCMH"/>
    <property type="match status" value="1"/>
</dbReference>
<dbReference type="InterPro" id="IPR016164">
    <property type="entry name" value="FAD-linked_Oxase-like_C"/>
</dbReference>
<dbReference type="SUPFAM" id="SSF56176">
    <property type="entry name" value="FAD-binding/transporter-associated domain-like"/>
    <property type="match status" value="1"/>
</dbReference>
<comment type="cofactor">
    <cofactor evidence="1">
        <name>FAD</name>
        <dbReference type="ChEBI" id="CHEBI:57692"/>
    </cofactor>
</comment>
<dbReference type="Gene3D" id="3.30.465.10">
    <property type="match status" value="1"/>
</dbReference>
<feature type="compositionally biased region" description="Polar residues" evidence="5">
    <location>
        <begin position="940"/>
        <end position="963"/>
    </location>
</feature>
<dbReference type="Pfam" id="PF02913">
    <property type="entry name" value="FAD-oxidase_C"/>
    <property type="match status" value="1"/>
</dbReference>
<evidence type="ECO:0000256" key="2">
    <source>
        <dbReference type="ARBA" id="ARBA00022630"/>
    </source>
</evidence>
<name>A0ABY4MAA3_9ACTN</name>
<dbReference type="RefSeq" id="WP_248864595.1">
    <property type="nucleotide sequence ID" value="NZ_CP086322.1"/>
</dbReference>
<sequence>MNDFTRHLLSRLPAARTDVGTRTAYSSDASIYRAVPTAVFEPHDADEAATAVAIAVEHEVGVTCRGGGTSIAGNSIGAGLILDFSRHMNRIVSLDAEAATASVQPGVVLGTLRDRAAEHGLTVGPDPSTYSRCTLGGMLGNHACGPHSVQWGTTADITERVDLLLSDGRRLSASSGTSGDAQIDKQLRQLRDRHLAPLRTELGRFGRQVSGYGLNALLPENGFHVARSLVGSEGTCGVLLGAQIRLTPIPPARALLVLGFPDVYTAADCAPTLAKAGALTVEGLDDALVDALRSRPGHSPGIELLPRGAAWLYCEIEGPDESAAVANAQQLAQETGVPSFVTADAVQTAAIWSIRRNGAGIATRMADGRQAWPGWEDSAVPPERLSGYLRDLHALMAEHKRSGTITGHFGEGCLHVRIDWELGTEKGVSGYRDFITAAGDLVVAHGGCASGEHGDGRARSELLARTYSPELLGAFGAFKEIWDPKGLLNPGILVDPVPFDADIRPGPGRDRQELPLIQRFGADQGSLTNAVHRCTGVGTCRNATGPMCPSYQVTRDEVHSTRGRARVLSEMLRGDTVPDGWRSTEVRDALDLCFSCKACKSECSVNVDMAAYKAEFLHRHYRNRLRPRAHYTLGWLPLLARMASVAPQIANRLTAKEALAKRMSALAGLEPRRPLVDLPHRTFRQWFNSRTPAAEAGESGTVVLWPDTFSNFLDPRGARAATQVLEALGYEVVLPGGPVCCGLTWHSTGQLKTARAVLSRSVRSLEKHLDAGRTVIGLEPSCTQTLREDAAELLPDSPAVRKLSGQVRTLAELVADHQGRWPFGRLEQDAVMQPHCHQEAGHGHRPETEVFERLGVSADVVSSGCCGMAGNFGYEPGHWEVSQAAAERELYPKLRAAEPDTAVLADGFSCRTQISQGEGSRRPEHLAELLLRALPENHRAQNQSPRGAQPCQNSQSGNGTCAS</sequence>
<dbReference type="Proteomes" id="UP000830115">
    <property type="component" value="Chromosome"/>
</dbReference>
<dbReference type="InterPro" id="IPR016169">
    <property type="entry name" value="FAD-bd_PCMH_sub2"/>
</dbReference>
<evidence type="ECO:0000313" key="8">
    <source>
        <dbReference type="Proteomes" id="UP000830115"/>
    </source>
</evidence>
<protein>
    <submittedName>
        <fullName evidence="7">FAD-binding oxidoreductase</fullName>
    </submittedName>
</protein>
<dbReference type="Gene3D" id="3.30.70.2740">
    <property type="match status" value="1"/>
</dbReference>
<proteinExistence type="predicted"/>
<dbReference type="Pfam" id="PF02754">
    <property type="entry name" value="CCG"/>
    <property type="match status" value="1"/>
</dbReference>
<evidence type="ECO:0000259" key="6">
    <source>
        <dbReference type="PROSITE" id="PS51387"/>
    </source>
</evidence>
<dbReference type="InterPro" id="IPR006094">
    <property type="entry name" value="Oxid_FAD_bind_N"/>
</dbReference>
<dbReference type="InterPro" id="IPR016166">
    <property type="entry name" value="FAD-bd_PCMH"/>
</dbReference>
<keyword evidence="2" id="KW-0285">Flavoprotein</keyword>
<organism evidence="7 8">
    <name type="scientific">Streptomyces halobius</name>
    <dbReference type="NCBI Taxonomy" id="2879846"/>
    <lineage>
        <taxon>Bacteria</taxon>
        <taxon>Bacillati</taxon>
        <taxon>Actinomycetota</taxon>
        <taxon>Actinomycetes</taxon>
        <taxon>Kitasatosporales</taxon>
        <taxon>Streptomycetaceae</taxon>
        <taxon>Streptomyces</taxon>
    </lineage>
</organism>
<evidence type="ECO:0000256" key="5">
    <source>
        <dbReference type="SAM" id="MobiDB-lite"/>
    </source>
</evidence>
<dbReference type="PANTHER" id="PTHR11748">
    <property type="entry name" value="D-LACTATE DEHYDROGENASE"/>
    <property type="match status" value="1"/>
</dbReference>
<dbReference type="EMBL" id="CP086322">
    <property type="protein sequence ID" value="UQA93719.1"/>
    <property type="molecule type" value="Genomic_DNA"/>
</dbReference>
<keyword evidence="8" id="KW-1185">Reference proteome</keyword>